<dbReference type="STRING" id="41997.RV16_GL001379"/>
<evidence type="ECO:0000313" key="6">
    <source>
        <dbReference type="EMBL" id="EOT26306.1"/>
    </source>
</evidence>
<evidence type="ECO:0000256" key="1">
    <source>
        <dbReference type="ARBA" id="ARBA00001946"/>
    </source>
</evidence>
<accession>S0NIP2</accession>
<evidence type="ECO:0008006" key="8">
    <source>
        <dbReference type="Google" id="ProtNLM"/>
    </source>
</evidence>
<name>S0NIP2_9ENTE</name>
<evidence type="ECO:0000256" key="5">
    <source>
        <dbReference type="ARBA" id="ARBA00023277"/>
    </source>
</evidence>
<keyword evidence="3" id="KW-0378">Hydrolase</keyword>
<dbReference type="InterPro" id="IPR006879">
    <property type="entry name" value="YdjC-like"/>
</dbReference>
<proteinExistence type="predicted"/>
<evidence type="ECO:0000256" key="2">
    <source>
        <dbReference type="ARBA" id="ARBA00022723"/>
    </source>
</evidence>
<comment type="cofactor">
    <cofactor evidence="1">
        <name>Mg(2+)</name>
        <dbReference type="ChEBI" id="CHEBI:18420"/>
    </cofactor>
</comment>
<dbReference type="GO" id="GO:0005975">
    <property type="term" value="P:carbohydrate metabolic process"/>
    <property type="evidence" value="ECO:0007669"/>
    <property type="project" value="InterPro"/>
</dbReference>
<dbReference type="Proteomes" id="UP000014136">
    <property type="component" value="Unassembled WGS sequence"/>
</dbReference>
<keyword evidence="2" id="KW-0479">Metal-binding</keyword>
<evidence type="ECO:0000256" key="3">
    <source>
        <dbReference type="ARBA" id="ARBA00022801"/>
    </source>
</evidence>
<dbReference type="SUPFAM" id="SSF88713">
    <property type="entry name" value="Glycoside hydrolase/deacetylase"/>
    <property type="match status" value="1"/>
</dbReference>
<evidence type="ECO:0000256" key="4">
    <source>
        <dbReference type="ARBA" id="ARBA00022842"/>
    </source>
</evidence>
<comment type="caution">
    <text evidence="6">The sequence shown here is derived from an EMBL/GenBank/DDBJ whole genome shotgun (WGS) entry which is preliminary data.</text>
</comment>
<dbReference type="AlphaFoldDB" id="S0NIP2"/>
<dbReference type="PANTHER" id="PTHR31609:SF1">
    <property type="entry name" value="CARBOHYDRATE DEACETYLASE"/>
    <property type="match status" value="1"/>
</dbReference>
<sequence length="257" mass="28863">MKKLLFRADDLGYSEGVNYGIEKSVKAGLIRSVGVMMNMPATEHGIALLQESDIAFGQHTNICIGRPLSDPKTIPSLVDESGQFKSSKVYRQAQEDFVVFDEALIEINAQYQQFLSYFQRKPDYFEGHAIASATFFKALEHFAATHGLTYSGLPAGAEPNALKADAFIFVNQTKVYLTMESMNPAYNPYATFSQLVENLHDDGVHMMIFHPGYLDAFLLENSSLVVPRTQEVVFLTDPKIATYLKEEKIECIDYRAF</sequence>
<evidence type="ECO:0000313" key="7">
    <source>
        <dbReference type="Proteomes" id="UP000014136"/>
    </source>
</evidence>
<dbReference type="PANTHER" id="PTHR31609">
    <property type="entry name" value="YDJC DEACETYLASE FAMILY MEMBER"/>
    <property type="match status" value="1"/>
</dbReference>
<dbReference type="RefSeq" id="WP_016175843.1">
    <property type="nucleotide sequence ID" value="NZ_KE136390.1"/>
</dbReference>
<dbReference type="HOGENOM" id="CLU_064244_4_0_9"/>
<protein>
    <recommendedName>
        <fullName evidence="8">PTS sugar transporter</fullName>
    </recommendedName>
</protein>
<organism evidence="6 7">
    <name type="scientific">Enterococcus saccharolyticus subsp. saccharolyticus ATCC 43076</name>
    <dbReference type="NCBI Taxonomy" id="1139996"/>
    <lineage>
        <taxon>Bacteria</taxon>
        <taxon>Bacillati</taxon>
        <taxon>Bacillota</taxon>
        <taxon>Bacilli</taxon>
        <taxon>Lactobacillales</taxon>
        <taxon>Enterococcaceae</taxon>
        <taxon>Enterococcus</taxon>
    </lineage>
</organism>
<dbReference type="eggNOG" id="COG3394">
    <property type="taxonomic scope" value="Bacteria"/>
</dbReference>
<keyword evidence="7" id="KW-1185">Reference proteome</keyword>
<dbReference type="Pfam" id="PF04794">
    <property type="entry name" value="YdjC"/>
    <property type="match status" value="1"/>
</dbReference>
<dbReference type="EMBL" id="AHYT01000010">
    <property type="protein sequence ID" value="EOT26306.1"/>
    <property type="molecule type" value="Genomic_DNA"/>
</dbReference>
<keyword evidence="4" id="KW-0460">Magnesium</keyword>
<dbReference type="GO" id="GO:0046872">
    <property type="term" value="F:metal ion binding"/>
    <property type="evidence" value="ECO:0007669"/>
    <property type="project" value="UniProtKB-KW"/>
</dbReference>
<dbReference type="Gene3D" id="3.20.20.370">
    <property type="entry name" value="Glycoside hydrolase/deacetylase"/>
    <property type="match status" value="1"/>
</dbReference>
<keyword evidence="5" id="KW-0119">Carbohydrate metabolism</keyword>
<dbReference type="OrthoDB" id="9774177at2"/>
<dbReference type="GO" id="GO:0019213">
    <property type="term" value="F:deacetylase activity"/>
    <property type="evidence" value="ECO:0007669"/>
    <property type="project" value="TreeGrafter"/>
</dbReference>
<dbReference type="CDD" id="cd10805">
    <property type="entry name" value="YdjC_like_1"/>
    <property type="match status" value="1"/>
</dbReference>
<dbReference type="InterPro" id="IPR011330">
    <property type="entry name" value="Glyco_hydro/deAcase_b/a-brl"/>
</dbReference>
<reference evidence="6 7" key="1">
    <citation type="submission" date="2013-03" db="EMBL/GenBank/DDBJ databases">
        <title>The Genome Sequence of Enterococcus saccharolyticus ATCC_43076 (Illumina only assembly).</title>
        <authorList>
            <consortium name="The Broad Institute Genomics Platform"/>
            <consortium name="The Broad Institute Genome Sequencing Center for Infectious Disease"/>
            <person name="Earl A."/>
            <person name="Russ C."/>
            <person name="Gilmore M."/>
            <person name="Surin D."/>
            <person name="Walker B."/>
            <person name="Young S."/>
            <person name="Zeng Q."/>
            <person name="Gargeya S."/>
            <person name="Fitzgerald M."/>
            <person name="Haas B."/>
            <person name="Abouelleil A."/>
            <person name="Allen A.W."/>
            <person name="Alvarado L."/>
            <person name="Arachchi H.M."/>
            <person name="Berlin A.M."/>
            <person name="Chapman S.B."/>
            <person name="Gainer-Dewar J."/>
            <person name="Goldberg J."/>
            <person name="Griggs A."/>
            <person name="Gujja S."/>
            <person name="Hansen M."/>
            <person name="Howarth C."/>
            <person name="Imamovic A."/>
            <person name="Ireland A."/>
            <person name="Larimer J."/>
            <person name="McCowan C."/>
            <person name="Murphy C."/>
            <person name="Pearson M."/>
            <person name="Poon T.W."/>
            <person name="Priest M."/>
            <person name="Roberts A."/>
            <person name="Saif S."/>
            <person name="Shea T."/>
            <person name="Sisk P."/>
            <person name="Sykes S."/>
            <person name="Wortman J."/>
            <person name="Nusbaum C."/>
            <person name="Birren B."/>
        </authorList>
    </citation>
    <scope>NUCLEOTIDE SEQUENCE [LARGE SCALE GENOMIC DNA]</scope>
    <source>
        <strain evidence="6 7">ATCC 43076</strain>
    </source>
</reference>
<dbReference type="GO" id="GO:0016787">
    <property type="term" value="F:hydrolase activity"/>
    <property type="evidence" value="ECO:0007669"/>
    <property type="project" value="UniProtKB-KW"/>
</dbReference>
<dbReference type="PATRIC" id="fig|1139996.3.peg.2045"/>
<gene>
    <name evidence="6" type="ORF">OMQ_02081</name>
</gene>